<keyword evidence="9" id="KW-0325">Glycoprotein</keyword>
<evidence type="ECO:0008006" key="12">
    <source>
        <dbReference type="Google" id="ProtNLM"/>
    </source>
</evidence>
<evidence type="ECO:0000256" key="5">
    <source>
        <dbReference type="ARBA" id="ARBA00022737"/>
    </source>
</evidence>
<sequence>MMMEGKKWQRRNVGRRFLSDHVTAAGSLLLLFAAAFADGTAGQSLHVLEHIVMMQLKGSITFPSTEKDTWTEPNPCDWLRVTCAPTTTDPNYKFVTSIDISSSNINGTLPGSLGVLSQLLGFGAANNRLTGQLPDFANCSNLGMLDVSHNGFTSIPQTLFRNKPALWSVTLDYNLLLQPWEIPQDLSSSSSLFSFTAADCNIHGGLPSFFSNNTFPNLVHLQLANNSLTGPVPESLAGISSLREVDLSNNHLTGSVPVFKQTNARVLTCGNSGLGDKGLPC</sequence>
<evidence type="ECO:0000256" key="4">
    <source>
        <dbReference type="ARBA" id="ARBA00022729"/>
    </source>
</evidence>
<dbReference type="PANTHER" id="PTHR47986">
    <property type="entry name" value="OSJNBA0070M12.3 PROTEIN"/>
    <property type="match status" value="1"/>
</dbReference>
<keyword evidence="7" id="KW-0472">Membrane</keyword>
<evidence type="ECO:0000313" key="11">
    <source>
        <dbReference type="Proteomes" id="UP001152484"/>
    </source>
</evidence>
<gene>
    <name evidence="10" type="ORF">CEURO_LOCUS20596</name>
</gene>
<dbReference type="EMBL" id="CAMAPE010000065">
    <property type="protein sequence ID" value="CAH9114938.1"/>
    <property type="molecule type" value="Genomic_DNA"/>
</dbReference>
<evidence type="ECO:0000256" key="2">
    <source>
        <dbReference type="ARBA" id="ARBA00022614"/>
    </source>
</evidence>
<dbReference type="InterPro" id="IPR032675">
    <property type="entry name" value="LRR_dom_sf"/>
</dbReference>
<dbReference type="OrthoDB" id="1292894at2759"/>
<dbReference type="Pfam" id="PF13855">
    <property type="entry name" value="LRR_8"/>
    <property type="match status" value="1"/>
</dbReference>
<evidence type="ECO:0000256" key="1">
    <source>
        <dbReference type="ARBA" id="ARBA00004167"/>
    </source>
</evidence>
<evidence type="ECO:0000256" key="9">
    <source>
        <dbReference type="ARBA" id="ARBA00023180"/>
    </source>
</evidence>
<evidence type="ECO:0000313" key="10">
    <source>
        <dbReference type="EMBL" id="CAH9114938.1"/>
    </source>
</evidence>
<keyword evidence="11" id="KW-1185">Reference proteome</keyword>
<keyword evidence="5" id="KW-0677">Repeat</keyword>
<dbReference type="AlphaFoldDB" id="A0A9P0ZWN7"/>
<keyword evidence="4" id="KW-0732">Signal</keyword>
<keyword evidence="3" id="KW-0812">Transmembrane</keyword>
<evidence type="ECO:0000256" key="7">
    <source>
        <dbReference type="ARBA" id="ARBA00023136"/>
    </source>
</evidence>
<dbReference type="InterPro" id="IPR052422">
    <property type="entry name" value="Auxin_Ser/Thr_Kinase"/>
</dbReference>
<proteinExistence type="predicted"/>
<evidence type="ECO:0000256" key="6">
    <source>
        <dbReference type="ARBA" id="ARBA00022989"/>
    </source>
</evidence>
<keyword evidence="8" id="KW-0675">Receptor</keyword>
<name>A0A9P0ZWN7_CUSEU</name>
<reference evidence="10" key="1">
    <citation type="submission" date="2022-07" db="EMBL/GenBank/DDBJ databases">
        <authorList>
            <person name="Macas J."/>
            <person name="Novak P."/>
            <person name="Neumann P."/>
        </authorList>
    </citation>
    <scope>NUCLEOTIDE SEQUENCE</scope>
</reference>
<dbReference type="Gene3D" id="3.80.10.10">
    <property type="entry name" value="Ribonuclease Inhibitor"/>
    <property type="match status" value="1"/>
</dbReference>
<dbReference type="InterPro" id="IPR001611">
    <property type="entry name" value="Leu-rich_rpt"/>
</dbReference>
<evidence type="ECO:0000256" key="3">
    <source>
        <dbReference type="ARBA" id="ARBA00022692"/>
    </source>
</evidence>
<comment type="subcellular location">
    <subcellularLocation>
        <location evidence="1">Membrane</location>
        <topology evidence="1">Single-pass membrane protein</topology>
    </subcellularLocation>
</comment>
<evidence type="ECO:0000256" key="8">
    <source>
        <dbReference type="ARBA" id="ARBA00023170"/>
    </source>
</evidence>
<dbReference type="Proteomes" id="UP001152484">
    <property type="component" value="Unassembled WGS sequence"/>
</dbReference>
<keyword evidence="2" id="KW-0433">Leucine-rich repeat</keyword>
<dbReference type="SUPFAM" id="SSF52058">
    <property type="entry name" value="L domain-like"/>
    <property type="match status" value="1"/>
</dbReference>
<dbReference type="PANTHER" id="PTHR47986:SF34">
    <property type="entry name" value="RECEPTOR-LIKE KINASE TMK2"/>
    <property type="match status" value="1"/>
</dbReference>
<protein>
    <recommendedName>
        <fullName evidence="12">Leucine-rich repeat-containing N-terminal plant-type domain-containing protein</fullName>
    </recommendedName>
</protein>
<accession>A0A9P0ZWN7</accession>
<comment type="caution">
    <text evidence="10">The sequence shown here is derived from an EMBL/GenBank/DDBJ whole genome shotgun (WGS) entry which is preliminary data.</text>
</comment>
<dbReference type="GO" id="GO:0016020">
    <property type="term" value="C:membrane"/>
    <property type="evidence" value="ECO:0007669"/>
    <property type="project" value="UniProtKB-SubCell"/>
</dbReference>
<keyword evidence="6" id="KW-1133">Transmembrane helix</keyword>
<organism evidence="10 11">
    <name type="scientific">Cuscuta europaea</name>
    <name type="common">European dodder</name>
    <dbReference type="NCBI Taxonomy" id="41803"/>
    <lineage>
        <taxon>Eukaryota</taxon>
        <taxon>Viridiplantae</taxon>
        <taxon>Streptophyta</taxon>
        <taxon>Embryophyta</taxon>
        <taxon>Tracheophyta</taxon>
        <taxon>Spermatophyta</taxon>
        <taxon>Magnoliopsida</taxon>
        <taxon>eudicotyledons</taxon>
        <taxon>Gunneridae</taxon>
        <taxon>Pentapetalae</taxon>
        <taxon>asterids</taxon>
        <taxon>lamiids</taxon>
        <taxon>Solanales</taxon>
        <taxon>Convolvulaceae</taxon>
        <taxon>Cuscuteae</taxon>
        <taxon>Cuscuta</taxon>
        <taxon>Cuscuta subgen. Cuscuta</taxon>
    </lineage>
</organism>